<dbReference type="OrthoDB" id="2151857at2759"/>
<keyword evidence="2" id="KW-0186">Copper</keyword>
<feature type="chain" id="PRO_5018249583" description="Tyrosinase copper-binding domain-containing protein" evidence="3">
    <location>
        <begin position="23"/>
        <end position="259"/>
    </location>
</feature>
<reference evidence="5 6" key="1">
    <citation type="journal article" date="2018" name="Sci. Rep.">
        <title>Comparative analysis of the Pocillopora damicornis genome highlights role of immune system in coral evolution.</title>
        <authorList>
            <person name="Cunning R."/>
            <person name="Bay R.A."/>
            <person name="Gillette P."/>
            <person name="Baker A.C."/>
            <person name="Traylor-Knowles N."/>
        </authorList>
    </citation>
    <scope>NUCLEOTIDE SEQUENCE [LARGE SCALE GENOMIC DNA]</scope>
    <source>
        <strain evidence="5">RSMAS</strain>
        <tissue evidence="5">Whole animal</tissue>
    </source>
</reference>
<dbReference type="Pfam" id="PF00264">
    <property type="entry name" value="Tyrosinase"/>
    <property type="match status" value="1"/>
</dbReference>
<dbReference type="InterPro" id="IPR050316">
    <property type="entry name" value="Tyrosinase/Hemocyanin"/>
</dbReference>
<sequence>MIMVQICFLVVLVLFNLTSSSSQENITDSERFSKANATACEEGRYVLNKCEERCECRDGKLMNCYRVRKEFTKMDINSRRRFLRTYKMASNHALFRRSFEKVVAYHTNTSHQLLHQTPFIFLPWHRWWLVTFENLLRRINCRVTIPYWDWSQVACHWWRESGDEDIWNPGDHGLGGDGNPFANFCVETGPFSKDRWQLLRSVGGGCLKRVFSYQCLTGSTHHVKRTLAQPVEEFFKFEETIRYVYHYEIHEFIGGTMLE</sequence>
<dbReference type="PANTHER" id="PTHR11474:SF126">
    <property type="entry name" value="TYROSINASE-LIKE PROTEIN TYR-1-RELATED"/>
    <property type="match status" value="1"/>
</dbReference>
<feature type="signal peptide" evidence="3">
    <location>
        <begin position="1"/>
        <end position="22"/>
    </location>
</feature>
<dbReference type="InterPro" id="IPR002227">
    <property type="entry name" value="Tyrosinase_Cu-bd"/>
</dbReference>
<gene>
    <name evidence="5" type="ORF">pdam_00001442</name>
</gene>
<dbReference type="PROSITE" id="PS00497">
    <property type="entry name" value="TYROSINASE_1"/>
    <property type="match status" value="1"/>
</dbReference>
<evidence type="ECO:0000256" key="1">
    <source>
        <dbReference type="ARBA" id="ARBA00022723"/>
    </source>
</evidence>
<organism evidence="5 6">
    <name type="scientific">Pocillopora damicornis</name>
    <name type="common">Cauliflower coral</name>
    <name type="synonym">Millepora damicornis</name>
    <dbReference type="NCBI Taxonomy" id="46731"/>
    <lineage>
        <taxon>Eukaryota</taxon>
        <taxon>Metazoa</taxon>
        <taxon>Cnidaria</taxon>
        <taxon>Anthozoa</taxon>
        <taxon>Hexacorallia</taxon>
        <taxon>Scleractinia</taxon>
        <taxon>Astrocoeniina</taxon>
        <taxon>Pocilloporidae</taxon>
        <taxon>Pocillopora</taxon>
    </lineage>
</organism>
<dbReference type="AlphaFoldDB" id="A0A3M6V3J4"/>
<dbReference type="GO" id="GO:0016491">
    <property type="term" value="F:oxidoreductase activity"/>
    <property type="evidence" value="ECO:0007669"/>
    <property type="project" value="InterPro"/>
</dbReference>
<comment type="caution">
    <text evidence="5">The sequence shown here is derived from an EMBL/GenBank/DDBJ whole genome shotgun (WGS) entry which is preliminary data.</text>
</comment>
<keyword evidence="3" id="KW-0732">Signal</keyword>
<dbReference type="Proteomes" id="UP000275408">
    <property type="component" value="Unassembled WGS sequence"/>
</dbReference>
<dbReference type="EMBL" id="RCHS01000141">
    <property type="protein sequence ID" value="RMX60523.1"/>
    <property type="molecule type" value="Genomic_DNA"/>
</dbReference>
<dbReference type="Gene3D" id="1.10.1280.10">
    <property type="entry name" value="Di-copper center containing domain from catechol oxidase"/>
    <property type="match status" value="1"/>
</dbReference>
<keyword evidence="6" id="KW-1185">Reference proteome</keyword>
<feature type="domain" description="Tyrosinase copper-binding" evidence="4">
    <location>
        <begin position="115"/>
        <end position="133"/>
    </location>
</feature>
<protein>
    <recommendedName>
        <fullName evidence="4">Tyrosinase copper-binding domain-containing protein</fullName>
    </recommendedName>
</protein>
<evidence type="ECO:0000259" key="4">
    <source>
        <dbReference type="PROSITE" id="PS00497"/>
    </source>
</evidence>
<evidence type="ECO:0000313" key="5">
    <source>
        <dbReference type="EMBL" id="RMX60523.1"/>
    </source>
</evidence>
<dbReference type="PRINTS" id="PR00092">
    <property type="entry name" value="TYROSINASE"/>
</dbReference>
<name>A0A3M6V3J4_POCDA</name>
<dbReference type="SUPFAM" id="SSF48056">
    <property type="entry name" value="Di-copper centre-containing domain"/>
    <property type="match status" value="1"/>
</dbReference>
<dbReference type="InterPro" id="IPR008922">
    <property type="entry name" value="Di-copper_centre_dom_sf"/>
</dbReference>
<keyword evidence="1" id="KW-0479">Metal-binding</keyword>
<evidence type="ECO:0000256" key="2">
    <source>
        <dbReference type="ARBA" id="ARBA00023008"/>
    </source>
</evidence>
<evidence type="ECO:0000313" key="6">
    <source>
        <dbReference type="Proteomes" id="UP000275408"/>
    </source>
</evidence>
<dbReference type="GO" id="GO:0046872">
    <property type="term" value="F:metal ion binding"/>
    <property type="evidence" value="ECO:0007669"/>
    <property type="project" value="UniProtKB-KW"/>
</dbReference>
<evidence type="ECO:0000256" key="3">
    <source>
        <dbReference type="SAM" id="SignalP"/>
    </source>
</evidence>
<proteinExistence type="predicted"/>
<accession>A0A3M6V3J4</accession>
<dbReference type="PANTHER" id="PTHR11474">
    <property type="entry name" value="TYROSINASE FAMILY MEMBER"/>
    <property type="match status" value="1"/>
</dbReference>